<dbReference type="InterPro" id="IPR016135">
    <property type="entry name" value="UBQ-conjugating_enzyme/RWD"/>
</dbReference>
<dbReference type="Gene3D" id="3.10.110.10">
    <property type="entry name" value="Ubiquitin Conjugating Enzyme"/>
    <property type="match status" value="1"/>
</dbReference>
<keyword evidence="2" id="KW-0808">Transferase</keyword>
<keyword evidence="1" id="KW-0328">Glycosyltransferase</keyword>
<dbReference type="InterPro" id="IPR051838">
    <property type="entry name" value="ARTD_PARP"/>
</dbReference>
<dbReference type="PROSITE" id="PS50127">
    <property type="entry name" value="UBC_2"/>
    <property type="match status" value="1"/>
</dbReference>
<dbReference type="GO" id="GO:0003950">
    <property type="term" value="F:NAD+ poly-ADP-ribosyltransferase activity"/>
    <property type="evidence" value="ECO:0007669"/>
    <property type="project" value="InterPro"/>
</dbReference>
<dbReference type="SMART" id="SM00212">
    <property type="entry name" value="UBCc"/>
    <property type="match status" value="1"/>
</dbReference>
<sequence length="1096" mass="122635">MPSKRPSNFVDIMATVNPDAPARGRKRFQFDIRCASQAAEQGVEVQGLRLLSVAPGEEDGSFDCAIARSDGEYVATLTILVSDASEYPSDHTFFCSSQDDLPGYVSRVTETIHEDGSATIQKTLMRLLEKLAKGVATSKKTAQSDDEDDDEDIEDDDDLGAYDVDDDMGMLGAQPGNSKFDRTALQRHFNEIVAYGYYPGFIPFGLDDFALSVSLPAKSLADTISARALMAWDKHLLSRAQHLTLLVSGLRGVYPFVEHDATFTQSVHFHGVAPQFRVGLTSDYKPTKEDASETIRKYGLKEEYDAHPAPEPVQEPLYLDDDYLDYEDSSTDDVGALNGEATEDTEEHAAGFRPFSLSSSLESLLNGHFLRILQFRIQYKLGWAGAERLLWEVEGTQQPAGDIMRLREAYIRSEDEADMRLSRSYVLPADPLLERDTTKPVNILLVAFSYLMRRLTLCPRYCLVCHQPLQEDLDALKPYVCSSKLCTYQYYTLNRGPSLEYEICANPVTVDLLVSLAYVALAEGAPDAPLPVGMGLRVECRTAPVASKDYEGLYEFDQLSPNDMRVATMQLIDKLPPIADMKKHLQQPRKAGRAKPRLQDLDKAVPEAAWSVLRWCVASCTAHLEELELEEDQVKNIGPEWKQFRFSVGAPDAEAKYRQAVERAQAESPRARQYPSLYAFHGSPAKNWHSIIRHGLWFKDVAHGRAYGHGVYFAKDGAISTSSYSAGAQSCWRNSASRVTNCVALAEIVNLPSKFVSTNPYFVVDKTDWIICRYLLVKGSGYVNPNASTSNSAPSYHPFNYTNQPPPPEENVDNSIPYVPLDPTHPLTLSQKWIRIPEPTHALEKILAARREEFIPINYDEDDLSIFDALPPAQPTQRVEEDTVMTIADDWQHDREWVLQAIEHLIPPPTESSIQATTALQRELKALLKEQKAAKSLKDLGWYMPEDLIGDNLYQWIVELHSFDKDLPIAKDMQKCGVNSLVFEIRFPAGFPHAPPFFRILKPRFLGFSQGGGGHVTLGGSMCMDLLTADGWLPSYSISAILLQIKLAISNLDPKPARLASNWDSPYGMQEAMEGYRRAAMTHGWKIPQSFDRIAR</sequence>
<evidence type="ECO:0000256" key="4">
    <source>
        <dbReference type="ARBA" id="ARBA00023027"/>
    </source>
</evidence>
<organism evidence="7 8">
    <name type="scientific">Lentinus brumalis</name>
    <dbReference type="NCBI Taxonomy" id="2498619"/>
    <lineage>
        <taxon>Eukaryota</taxon>
        <taxon>Fungi</taxon>
        <taxon>Dikarya</taxon>
        <taxon>Basidiomycota</taxon>
        <taxon>Agaricomycotina</taxon>
        <taxon>Agaricomycetes</taxon>
        <taxon>Polyporales</taxon>
        <taxon>Polyporaceae</taxon>
        <taxon>Lentinus</taxon>
    </lineage>
</organism>
<name>A0A371D1E0_9APHY</name>
<keyword evidence="8" id="KW-1185">Reference proteome</keyword>
<dbReference type="AlphaFoldDB" id="A0A371D1E0"/>
<dbReference type="PANTHER" id="PTHR21328">
    <property type="entry name" value="POLY ADP-RIBOSE POLYMERASE FAMILY, MEMBER PARP"/>
    <property type="match status" value="1"/>
</dbReference>
<feature type="region of interest" description="Disordered" evidence="5">
    <location>
        <begin position="138"/>
        <end position="159"/>
    </location>
</feature>
<proteinExistence type="predicted"/>
<dbReference type="EMBL" id="KZ857428">
    <property type="protein sequence ID" value="RDX46333.1"/>
    <property type="molecule type" value="Genomic_DNA"/>
</dbReference>
<dbReference type="SUPFAM" id="SSF54495">
    <property type="entry name" value="UBC-like"/>
    <property type="match status" value="1"/>
</dbReference>
<accession>A0A371D1E0</accession>
<keyword evidence="4" id="KW-0520">NAD</keyword>
<evidence type="ECO:0000256" key="1">
    <source>
        <dbReference type="ARBA" id="ARBA00022676"/>
    </source>
</evidence>
<dbReference type="InterPro" id="IPR000608">
    <property type="entry name" value="UBC"/>
</dbReference>
<dbReference type="GO" id="GO:0016779">
    <property type="term" value="F:nucleotidyltransferase activity"/>
    <property type="evidence" value="ECO:0007669"/>
    <property type="project" value="UniProtKB-KW"/>
</dbReference>
<evidence type="ECO:0000256" key="3">
    <source>
        <dbReference type="ARBA" id="ARBA00022695"/>
    </source>
</evidence>
<dbReference type="OrthoDB" id="109543at2759"/>
<feature type="compositionally biased region" description="Acidic residues" evidence="5">
    <location>
        <begin position="144"/>
        <end position="159"/>
    </location>
</feature>
<reference evidence="7 8" key="1">
    <citation type="journal article" date="2018" name="Biotechnol. Biofuels">
        <title>Integrative visual omics of the white-rot fungus Polyporus brumalis exposes the biotechnological potential of its oxidative enzymes for delignifying raw plant biomass.</title>
        <authorList>
            <person name="Miyauchi S."/>
            <person name="Rancon A."/>
            <person name="Drula E."/>
            <person name="Hage H."/>
            <person name="Chaduli D."/>
            <person name="Favel A."/>
            <person name="Grisel S."/>
            <person name="Henrissat B."/>
            <person name="Herpoel-Gimbert I."/>
            <person name="Ruiz-Duenas F.J."/>
            <person name="Chevret D."/>
            <person name="Hainaut M."/>
            <person name="Lin J."/>
            <person name="Wang M."/>
            <person name="Pangilinan J."/>
            <person name="Lipzen A."/>
            <person name="Lesage-Meessen L."/>
            <person name="Navarro D."/>
            <person name="Riley R."/>
            <person name="Grigoriev I.V."/>
            <person name="Zhou S."/>
            <person name="Raouche S."/>
            <person name="Rosso M.N."/>
        </authorList>
    </citation>
    <scope>NUCLEOTIDE SEQUENCE [LARGE SCALE GENOMIC DNA]</scope>
    <source>
        <strain evidence="7 8">BRFM 1820</strain>
    </source>
</reference>
<dbReference type="SUPFAM" id="SSF56399">
    <property type="entry name" value="ADP-ribosylation"/>
    <property type="match status" value="1"/>
</dbReference>
<evidence type="ECO:0000256" key="5">
    <source>
        <dbReference type="SAM" id="MobiDB-lite"/>
    </source>
</evidence>
<evidence type="ECO:0000313" key="7">
    <source>
        <dbReference type="EMBL" id="RDX46333.1"/>
    </source>
</evidence>
<protein>
    <recommendedName>
        <fullName evidence="6">UBC core domain-containing protein</fullName>
    </recommendedName>
</protein>
<dbReference type="STRING" id="139420.A0A371D1E0"/>
<evidence type="ECO:0000313" key="8">
    <source>
        <dbReference type="Proteomes" id="UP000256964"/>
    </source>
</evidence>
<dbReference type="Proteomes" id="UP000256964">
    <property type="component" value="Unassembled WGS sequence"/>
</dbReference>
<evidence type="ECO:0000256" key="2">
    <source>
        <dbReference type="ARBA" id="ARBA00022679"/>
    </source>
</evidence>
<dbReference type="Pfam" id="PF00644">
    <property type="entry name" value="PARP"/>
    <property type="match status" value="1"/>
</dbReference>
<keyword evidence="3" id="KW-0548">Nucleotidyltransferase</keyword>
<evidence type="ECO:0000259" key="6">
    <source>
        <dbReference type="PROSITE" id="PS50127"/>
    </source>
</evidence>
<dbReference type="Gene3D" id="3.90.228.10">
    <property type="match status" value="1"/>
</dbReference>
<feature type="domain" description="UBC core" evidence="6">
    <location>
        <begin position="915"/>
        <end position="1096"/>
    </location>
</feature>
<dbReference type="CDD" id="cd23802">
    <property type="entry name" value="UBCc_UBE2Q"/>
    <property type="match status" value="1"/>
</dbReference>
<gene>
    <name evidence="7" type="ORF">OH76DRAFT_1407058</name>
</gene>
<dbReference type="InterPro" id="IPR012317">
    <property type="entry name" value="Poly(ADP-ribose)pol_cat_dom"/>
</dbReference>